<comment type="caution">
    <text evidence="1">The sequence shown here is derived from an EMBL/GenBank/DDBJ whole genome shotgun (WGS) entry which is preliminary data.</text>
</comment>
<dbReference type="AlphaFoldDB" id="A0A1V4IUB7"/>
<dbReference type="STRING" id="1450648.CLORY_14030"/>
<proteinExistence type="predicted"/>
<evidence type="ECO:0000313" key="2">
    <source>
        <dbReference type="Proteomes" id="UP000190080"/>
    </source>
</evidence>
<evidence type="ECO:0008006" key="3">
    <source>
        <dbReference type="Google" id="ProtNLM"/>
    </source>
</evidence>
<organism evidence="1 2">
    <name type="scientific">Clostridium oryzae</name>
    <dbReference type="NCBI Taxonomy" id="1450648"/>
    <lineage>
        <taxon>Bacteria</taxon>
        <taxon>Bacillati</taxon>
        <taxon>Bacillota</taxon>
        <taxon>Clostridia</taxon>
        <taxon>Eubacteriales</taxon>
        <taxon>Clostridiaceae</taxon>
        <taxon>Clostridium</taxon>
    </lineage>
</organism>
<name>A0A1V4IUB7_9CLOT</name>
<keyword evidence="2" id="KW-1185">Reference proteome</keyword>
<dbReference type="Proteomes" id="UP000190080">
    <property type="component" value="Unassembled WGS sequence"/>
</dbReference>
<dbReference type="OrthoDB" id="162319at2"/>
<evidence type="ECO:0000313" key="1">
    <source>
        <dbReference type="EMBL" id="OPJ63037.1"/>
    </source>
</evidence>
<protein>
    <recommendedName>
        <fullName evidence="3">YCII-related domain protein</fullName>
    </recommendedName>
</protein>
<accession>A0A1V4IUB7</accession>
<dbReference type="EMBL" id="MZGV01000011">
    <property type="protein sequence ID" value="OPJ63037.1"/>
    <property type="molecule type" value="Genomic_DNA"/>
</dbReference>
<gene>
    <name evidence="1" type="ORF">CLORY_14030</name>
</gene>
<reference evidence="1 2" key="1">
    <citation type="submission" date="2017-03" db="EMBL/GenBank/DDBJ databases">
        <title>Genome sequence of Clostridium oryzae DSM 28571.</title>
        <authorList>
            <person name="Poehlein A."/>
            <person name="Daniel R."/>
        </authorList>
    </citation>
    <scope>NUCLEOTIDE SEQUENCE [LARGE SCALE GENOMIC DNA]</scope>
    <source>
        <strain evidence="1 2">DSM 28571</strain>
    </source>
</reference>
<sequence length="90" mass="10437">MNNKQDIYVKINYKNSSRKKLLKQELHTSKGNSNFTKFLYCAGMLNKDGGTMVFRARNLEEADFIANNNPFTNSELYKYEIINSSIQFLA</sequence>
<dbReference type="RefSeq" id="WP_079422816.1">
    <property type="nucleotide sequence ID" value="NZ_MZGV01000011.1"/>
</dbReference>